<evidence type="ECO:0000256" key="5">
    <source>
        <dbReference type="ARBA" id="ARBA00037982"/>
    </source>
</evidence>
<dbReference type="GO" id="GO:0005634">
    <property type="term" value="C:nucleus"/>
    <property type="evidence" value="ECO:0007669"/>
    <property type="project" value="TreeGrafter"/>
</dbReference>
<reference evidence="11" key="1">
    <citation type="journal article" date="2014" name="Microb. Cell Fact.">
        <title>Exploiting Issatchenkia orientalis SD108 for succinic acid production.</title>
        <authorList>
            <person name="Xiao H."/>
            <person name="Shao Z."/>
            <person name="Jiang Y."/>
            <person name="Dole S."/>
            <person name="Zhao H."/>
        </authorList>
    </citation>
    <scope>NUCLEOTIDE SEQUENCE [LARGE SCALE GENOMIC DNA]</scope>
    <source>
        <strain evidence="11">SD108</strain>
    </source>
</reference>
<feature type="transmembrane region" description="Helical" evidence="7">
    <location>
        <begin position="570"/>
        <end position="589"/>
    </location>
</feature>
<dbReference type="InterPro" id="IPR000719">
    <property type="entry name" value="Prot_kinase_dom"/>
</dbReference>
<dbReference type="PANTHER" id="PTHR11042:SF138">
    <property type="entry name" value="SERINE_THREONINE-PROTEIN KINASE IKS1-RELATED"/>
    <property type="match status" value="1"/>
</dbReference>
<reference evidence="9" key="2">
    <citation type="submission" date="2014-08" db="EMBL/GenBank/DDBJ databases">
        <title>Exploiting Issatchenkia orientalis SD108 for Succinic Acid Production.</title>
        <authorList>
            <person name="Xiao H."/>
            <person name="Shao Z."/>
            <person name="Jiang Y."/>
            <person name="Dole S."/>
            <person name="Zhao H."/>
        </authorList>
    </citation>
    <scope>NUCLEOTIDE SEQUENCE [LARGE SCALE GENOMIC DNA]</scope>
    <source>
        <strain evidence="9">SD108</strain>
    </source>
</reference>
<evidence type="ECO:0000313" key="9">
    <source>
        <dbReference type="EMBL" id="KGK40798.1"/>
    </source>
</evidence>
<dbReference type="SUPFAM" id="SSF56112">
    <property type="entry name" value="Protein kinase-like (PK-like)"/>
    <property type="match status" value="1"/>
</dbReference>
<keyword evidence="7" id="KW-0812">Transmembrane</keyword>
<dbReference type="Proteomes" id="UP000029867">
    <property type="component" value="Unassembled WGS sequence"/>
</dbReference>
<feature type="transmembrane region" description="Helical" evidence="7">
    <location>
        <begin position="609"/>
        <end position="631"/>
    </location>
</feature>
<dbReference type="InterPro" id="IPR050339">
    <property type="entry name" value="CC_SR_Kinase"/>
</dbReference>
<evidence type="ECO:0000313" key="10">
    <source>
        <dbReference type="EMBL" id="ONH74330.1"/>
    </source>
</evidence>
<comment type="similarity">
    <text evidence="5">Belongs to the protein kinase superfamily. Ser/Thr protein kinase family. GCN2 subfamily.</text>
</comment>
<feature type="domain" description="Protein kinase" evidence="8">
    <location>
        <begin position="187"/>
        <end position="534"/>
    </location>
</feature>
<keyword evidence="3 10" id="KW-0418">Kinase</keyword>
<dbReference type="GO" id="GO:0005737">
    <property type="term" value="C:cytoplasm"/>
    <property type="evidence" value="ECO:0007669"/>
    <property type="project" value="TreeGrafter"/>
</dbReference>
<evidence type="ECO:0000259" key="8">
    <source>
        <dbReference type="PROSITE" id="PS50011"/>
    </source>
</evidence>
<dbReference type="Proteomes" id="UP000189274">
    <property type="component" value="Unassembled WGS sequence"/>
</dbReference>
<evidence type="ECO:0000313" key="11">
    <source>
        <dbReference type="Proteomes" id="UP000029867"/>
    </source>
</evidence>
<accession>A0A099P6X8</accession>
<feature type="transmembrane region" description="Helical" evidence="7">
    <location>
        <begin position="440"/>
        <end position="461"/>
    </location>
</feature>
<feature type="binding site" evidence="6">
    <location>
        <position position="219"/>
    </location>
    <ligand>
        <name>ATP</name>
        <dbReference type="ChEBI" id="CHEBI:30616"/>
    </ligand>
</feature>
<proteinExistence type="inferred from homology"/>
<evidence type="ECO:0000256" key="6">
    <source>
        <dbReference type="PROSITE-ProRule" id="PRU10141"/>
    </source>
</evidence>
<reference evidence="10" key="4">
    <citation type="submission" date="2017-01" db="EMBL/GenBank/DDBJ databases">
        <authorList>
            <person name="Mah S.A."/>
            <person name="Swanson W.J."/>
            <person name="Moy G.W."/>
            <person name="Vacquier V.D."/>
        </authorList>
    </citation>
    <scope>NUCLEOTIDE SEQUENCE [LARGE SCALE GENOMIC DNA]</scope>
    <source>
        <strain evidence="10">129</strain>
    </source>
</reference>
<dbReference type="EMBL" id="MQVM01000010">
    <property type="protein sequence ID" value="ONH74330.1"/>
    <property type="molecule type" value="Genomic_DNA"/>
</dbReference>
<evidence type="ECO:0000256" key="7">
    <source>
        <dbReference type="SAM" id="Phobius"/>
    </source>
</evidence>
<dbReference type="PROSITE" id="PS00107">
    <property type="entry name" value="PROTEIN_KINASE_ATP"/>
    <property type="match status" value="1"/>
</dbReference>
<dbReference type="HOGENOM" id="CLU_010228_2_0_1"/>
<dbReference type="EMBL" id="JQFK01000001">
    <property type="protein sequence ID" value="KGK40798.1"/>
    <property type="molecule type" value="Genomic_DNA"/>
</dbReference>
<organism evidence="9 11">
    <name type="scientific">Pichia kudriavzevii</name>
    <name type="common">Yeast</name>
    <name type="synonym">Issatchenkia orientalis</name>
    <dbReference type="NCBI Taxonomy" id="4909"/>
    <lineage>
        <taxon>Eukaryota</taxon>
        <taxon>Fungi</taxon>
        <taxon>Dikarya</taxon>
        <taxon>Ascomycota</taxon>
        <taxon>Saccharomycotina</taxon>
        <taxon>Pichiomycetes</taxon>
        <taxon>Pichiales</taxon>
        <taxon>Pichiaceae</taxon>
        <taxon>Pichia</taxon>
    </lineage>
</organism>
<keyword evidence="2 6" id="KW-0547">Nucleotide-binding</keyword>
<evidence type="ECO:0000256" key="4">
    <source>
        <dbReference type="ARBA" id="ARBA00022840"/>
    </source>
</evidence>
<evidence type="ECO:0000256" key="2">
    <source>
        <dbReference type="ARBA" id="ARBA00022741"/>
    </source>
</evidence>
<dbReference type="Gene3D" id="1.10.510.10">
    <property type="entry name" value="Transferase(Phosphotransferase) domain 1"/>
    <property type="match status" value="1"/>
</dbReference>
<sequence length="633" mass="73415">MSLVRYDSRTSMNLIREGDEKQLTVVYKNNESNEIVLYDSATNEFEVVKLDDYFQPSNNQPNNSSDGVEDTHSNLNNGYICSHCGMFNEIDQLNVDDHQHHHHHQRRNRDTDDFYKQPFSFSSMADNEKFARATPKTFMRSDYFRLLTNSVSKNQLNQRELTDGDQHYQFHKIPEVLINQGYFNKFFKVLSELGKGSFGAVYKVEHELLGLNLGVFALKKIAIGDDVNNLRKILGEVKFLYDLSCNLSDNFNNATYSNNVVKYNHVWVEVDQVSTFGPKVPVVFLLFEYCAGGTLEDWVHKLTNPKLSLFEQKILRRKKKSIHSKIKPRLLNNLEIFKVFKDITQGLNYLHDMNILHRDLKPSNCLFRNTFPENYIPITKLEDLDKIPTLLVSDFGESIMVNSLEESWQNDQSTGNTGTIEYVAPEVILKRKQKEKLPQFGGFSYSSDIYSLGMLLYYLCFGKLPFIHDSKEGISEEILNEGLFDNLYDLRGNEDGFLYDWIELIEALVVKNPNDRPLTNEILGVLDKIYHKLQQIENENLKQPEDIATDQDIVAKGVNGINYNYHHINMIIMGVVNIFIFKSLDLLIFTNLQFLLLGLYFGDSRFSNYTYQIGVFSSITLMLYYIITLWIHK</sequence>
<dbReference type="PANTHER" id="PTHR11042">
    <property type="entry name" value="EUKARYOTIC TRANSLATION INITIATION FACTOR 2-ALPHA KINASE EIF2-ALPHA KINASE -RELATED"/>
    <property type="match status" value="1"/>
</dbReference>
<dbReference type="PROSITE" id="PS50011">
    <property type="entry name" value="PROTEIN_KINASE_DOM"/>
    <property type="match status" value="1"/>
</dbReference>
<dbReference type="PROSITE" id="PS00108">
    <property type="entry name" value="PROTEIN_KINASE_ST"/>
    <property type="match status" value="1"/>
</dbReference>
<dbReference type="InterPro" id="IPR017441">
    <property type="entry name" value="Protein_kinase_ATP_BS"/>
</dbReference>
<dbReference type="SMART" id="SM00220">
    <property type="entry name" value="S_TKc"/>
    <property type="match status" value="1"/>
</dbReference>
<dbReference type="VEuPathDB" id="FungiDB:C5L36_0A10290"/>
<keyword evidence="4 6" id="KW-0067">ATP-binding</keyword>
<gene>
    <name evidence="10" type="ORF">BOH78_2515</name>
    <name evidence="9" type="ORF">JL09_g15</name>
</gene>
<dbReference type="GO" id="GO:0004672">
    <property type="term" value="F:protein kinase activity"/>
    <property type="evidence" value="ECO:0007669"/>
    <property type="project" value="InterPro"/>
</dbReference>
<dbReference type="InterPro" id="IPR011009">
    <property type="entry name" value="Kinase-like_dom_sf"/>
</dbReference>
<dbReference type="GO" id="GO:0005524">
    <property type="term" value="F:ATP binding"/>
    <property type="evidence" value="ECO:0007669"/>
    <property type="project" value="UniProtKB-UniRule"/>
</dbReference>
<evidence type="ECO:0000256" key="1">
    <source>
        <dbReference type="ARBA" id="ARBA00022679"/>
    </source>
</evidence>
<keyword evidence="7" id="KW-0472">Membrane</keyword>
<dbReference type="AlphaFoldDB" id="A0A099P6X8"/>
<dbReference type="Gene3D" id="3.30.200.20">
    <property type="entry name" value="Phosphorylase Kinase, domain 1"/>
    <property type="match status" value="1"/>
</dbReference>
<protein>
    <submittedName>
        <fullName evidence="10">Putative serine/threonine-protein kinase IKS1</fullName>
    </submittedName>
</protein>
<reference evidence="12" key="3">
    <citation type="journal article" date="2017" name="Genome Announc.">
        <title>Genome sequences of Cyberlindnera fabianii 65, Pichia kudriavzevii 129, and Saccharomyces cerevisiae 131 isolated from fermented masau fruits in Zimbabwe.</title>
        <authorList>
            <person name="van Rijswijck I.M.H."/>
            <person name="Derks M.F.L."/>
            <person name="Abee T."/>
            <person name="de Ridder D."/>
            <person name="Smid E.J."/>
        </authorList>
    </citation>
    <scope>NUCLEOTIDE SEQUENCE [LARGE SCALE GENOMIC DNA]</scope>
    <source>
        <strain evidence="12">129</strain>
    </source>
</reference>
<dbReference type="Pfam" id="PF00069">
    <property type="entry name" value="Pkinase"/>
    <property type="match status" value="1"/>
</dbReference>
<dbReference type="InterPro" id="IPR008271">
    <property type="entry name" value="Ser/Thr_kinase_AS"/>
</dbReference>
<keyword evidence="7" id="KW-1133">Transmembrane helix</keyword>
<dbReference type="eggNOG" id="KOG0032">
    <property type="taxonomic scope" value="Eukaryota"/>
</dbReference>
<evidence type="ECO:0000256" key="3">
    <source>
        <dbReference type="ARBA" id="ARBA00022777"/>
    </source>
</evidence>
<evidence type="ECO:0000313" key="12">
    <source>
        <dbReference type="Proteomes" id="UP000189274"/>
    </source>
</evidence>
<keyword evidence="1" id="KW-0808">Transferase</keyword>
<comment type="caution">
    <text evidence="9">The sequence shown here is derived from an EMBL/GenBank/DDBJ whole genome shotgun (WGS) entry which is preliminary data.</text>
</comment>
<name>A0A099P6X8_PICKU</name>
<dbReference type="GO" id="GO:0030447">
    <property type="term" value="P:filamentous growth"/>
    <property type="evidence" value="ECO:0007669"/>
    <property type="project" value="UniProtKB-ARBA"/>
</dbReference>